<dbReference type="InterPro" id="IPR052159">
    <property type="entry name" value="Competence_DNA_uptake"/>
</dbReference>
<dbReference type="SUPFAM" id="SSF56281">
    <property type="entry name" value="Metallo-hydrolase/oxidoreductase"/>
    <property type="match status" value="1"/>
</dbReference>
<gene>
    <name evidence="2" type="ORF">FHD67_19570</name>
</gene>
<protein>
    <submittedName>
        <fullName evidence="2">MBL fold metallo-hydrolase</fullName>
    </submittedName>
</protein>
<sequence length="369" mass="41045">MTHPDQDKIQVIVFGPGFGECILIHIGDHGWIIIDSCLNDDKEPAGLSYLSSIGVDVENNIKLIVATHWHDDHIKGLFKTLEVAKSANFAMSSAMSHQEFLAFLIAHDRQPNMRIGRGGTEIIKCLRLMKSRGKVPKFVVQDRLIESWDIGKISHGKRVELLALSPSDAQLADTLADASKFLRDNSTENSAKNLPKKRISSENKNNLSIAALLVVGDIGILFGADVEERNIENYGWKNIVTNRKDRAPSPFIFKVAHHGSQGAHLDQVWDDFLEAKPISIVTPWKLGGNFLPKAEDIQRIKERSSFAYITSSEIIPLKRRYDREVLKDIQRSGVSLTSIQYKCGSVSITVNPDSGVVEETVLTNTAKLI</sequence>
<keyword evidence="2" id="KW-0378">Hydrolase</keyword>
<accession>A0A5C4R0Y7</accession>
<reference evidence="2 3" key="1">
    <citation type="submission" date="2019-06" db="EMBL/GenBank/DDBJ databases">
        <authorList>
            <person name="Li J."/>
        </authorList>
    </citation>
    <scope>NUCLEOTIDE SEQUENCE [LARGE SCALE GENOMIC DNA]</scope>
    <source>
        <strain evidence="2 3">CGMCC 1.8012</strain>
    </source>
</reference>
<dbReference type="GO" id="GO:0016787">
    <property type="term" value="F:hydrolase activity"/>
    <property type="evidence" value="ECO:0007669"/>
    <property type="project" value="UniProtKB-KW"/>
</dbReference>
<feature type="domain" description="Metallo-beta-lactamase" evidence="1">
    <location>
        <begin position="15"/>
        <end position="79"/>
    </location>
</feature>
<dbReference type="Pfam" id="PF00753">
    <property type="entry name" value="Lactamase_B"/>
    <property type="match status" value="1"/>
</dbReference>
<dbReference type="AlphaFoldDB" id="A0A5C4R0Y7"/>
<dbReference type="Proteomes" id="UP000304880">
    <property type="component" value="Unassembled WGS sequence"/>
</dbReference>
<dbReference type="InterPro" id="IPR036866">
    <property type="entry name" value="RibonucZ/Hydroxyglut_hydro"/>
</dbReference>
<dbReference type="RefSeq" id="WP_139599771.1">
    <property type="nucleotide sequence ID" value="NZ_VDDC01000070.1"/>
</dbReference>
<keyword evidence="3" id="KW-1185">Reference proteome</keyword>
<dbReference type="Gene3D" id="3.60.15.10">
    <property type="entry name" value="Ribonuclease Z/Hydroxyacylglutathione hydrolase-like"/>
    <property type="match status" value="1"/>
</dbReference>
<evidence type="ECO:0000313" key="2">
    <source>
        <dbReference type="EMBL" id="TNH37576.1"/>
    </source>
</evidence>
<proteinExistence type="predicted"/>
<dbReference type="EMBL" id="VDDC01000070">
    <property type="protein sequence ID" value="TNH37576.1"/>
    <property type="molecule type" value="Genomic_DNA"/>
</dbReference>
<evidence type="ECO:0000259" key="1">
    <source>
        <dbReference type="Pfam" id="PF00753"/>
    </source>
</evidence>
<comment type="caution">
    <text evidence="2">The sequence shown here is derived from an EMBL/GenBank/DDBJ whole genome shotgun (WGS) entry which is preliminary data.</text>
</comment>
<dbReference type="PANTHER" id="PTHR30619:SF1">
    <property type="entry name" value="RECOMBINATION PROTEIN 2"/>
    <property type="match status" value="1"/>
</dbReference>
<organism evidence="2 3">
    <name type="scientific">Paracoccus haeundaensis</name>
    <dbReference type="NCBI Taxonomy" id="225362"/>
    <lineage>
        <taxon>Bacteria</taxon>
        <taxon>Pseudomonadati</taxon>
        <taxon>Pseudomonadota</taxon>
        <taxon>Alphaproteobacteria</taxon>
        <taxon>Rhodobacterales</taxon>
        <taxon>Paracoccaceae</taxon>
        <taxon>Paracoccus</taxon>
    </lineage>
</organism>
<dbReference type="PANTHER" id="PTHR30619">
    <property type="entry name" value="DNA INTERNALIZATION/COMPETENCE PROTEIN COMEC/REC2"/>
    <property type="match status" value="1"/>
</dbReference>
<name>A0A5C4R0Y7_9RHOB</name>
<dbReference type="InterPro" id="IPR001279">
    <property type="entry name" value="Metallo-B-lactamas"/>
</dbReference>
<evidence type="ECO:0000313" key="3">
    <source>
        <dbReference type="Proteomes" id="UP000304880"/>
    </source>
</evidence>